<gene>
    <name evidence="1" type="ORF">Fcan01_04055</name>
</gene>
<keyword evidence="2" id="KW-1185">Reference proteome</keyword>
<dbReference type="OrthoDB" id="10405883at2759"/>
<dbReference type="InterPro" id="IPR011024">
    <property type="entry name" value="G_crystallin-like"/>
</dbReference>
<dbReference type="OMA" id="YEHESFR"/>
<dbReference type="Proteomes" id="UP000198287">
    <property type="component" value="Unassembled WGS sequence"/>
</dbReference>
<name>A0A226ETS8_FOLCA</name>
<organism evidence="1 2">
    <name type="scientific">Folsomia candida</name>
    <name type="common">Springtail</name>
    <dbReference type="NCBI Taxonomy" id="158441"/>
    <lineage>
        <taxon>Eukaryota</taxon>
        <taxon>Metazoa</taxon>
        <taxon>Ecdysozoa</taxon>
        <taxon>Arthropoda</taxon>
        <taxon>Hexapoda</taxon>
        <taxon>Collembola</taxon>
        <taxon>Entomobryomorpha</taxon>
        <taxon>Isotomoidea</taxon>
        <taxon>Isotomidae</taxon>
        <taxon>Proisotominae</taxon>
        <taxon>Folsomia</taxon>
    </lineage>
</organism>
<dbReference type="Gene3D" id="2.60.20.10">
    <property type="entry name" value="Crystallins"/>
    <property type="match status" value="1"/>
</dbReference>
<evidence type="ECO:0000313" key="1">
    <source>
        <dbReference type="EMBL" id="OXA61013.1"/>
    </source>
</evidence>
<comment type="caution">
    <text evidence="1">The sequence shown here is derived from an EMBL/GenBank/DDBJ whole genome shotgun (WGS) entry which is preliminary data.</text>
</comment>
<evidence type="ECO:0000313" key="2">
    <source>
        <dbReference type="Proteomes" id="UP000198287"/>
    </source>
</evidence>
<dbReference type="SUPFAM" id="SSF49695">
    <property type="entry name" value="gamma-Crystallin-like"/>
    <property type="match status" value="1"/>
</dbReference>
<accession>A0A226ETS8</accession>
<proteinExistence type="predicted"/>
<sequence length="122" mass="13772">MSQKYLVILLIGVTIIAFADSKRFGLRNPLLLNNQTPFVLLYEHESFRGKEHVQFLGKTCTTLAPQYANWTSSIDSHRSCVSVCQDTNCEGPCRKVFSNQGISRLSQTGFNDNIQSLISCYF</sequence>
<dbReference type="AlphaFoldDB" id="A0A226ETS8"/>
<protein>
    <submittedName>
        <fullName evidence="1">Uncharacterized protein</fullName>
    </submittedName>
</protein>
<dbReference type="EMBL" id="LNIX01000002">
    <property type="protein sequence ID" value="OXA61013.1"/>
    <property type="molecule type" value="Genomic_DNA"/>
</dbReference>
<reference evidence="1 2" key="1">
    <citation type="submission" date="2015-12" db="EMBL/GenBank/DDBJ databases">
        <title>The genome of Folsomia candida.</title>
        <authorList>
            <person name="Faddeeva A."/>
            <person name="Derks M.F."/>
            <person name="Anvar Y."/>
            <person name="Smit S."/>
            <person name="Van Straalen N."/>
            <person name="Roelofs D."/>
        </authorList>
    </citation>
    <scope>NUCLEOTIDE SEQUENCE [LARGE SCALE GENOMIC DNA]</scope>
    <source>
        <strain evidence="1 2">VU population</strain>
        <tissue evidence="1">Whole body</tissue>
    </source>
</reference>